<accession>A0ABX2IT37</accession>
<keyword evidence="3" id="KW-1185">Reference proteome</keyword>
<dbReference type="PANTHER" id="PTHR48207">
    <property type="entry name" value="SUCCINATE--HYDROXYMETHYLGLUTARATE COA-TRANSFERASE"/>
    <property type="match status" value="1"/>
</dbReference>
<gene>
    <name evidence="2" type="ORF">HRQ87_12940</name>
</gene>
<dbReference type="InterPro" id="IPR044855">
    <property type="entry name" value="CoA-Trfase_III_dom3_sf"/>
</dbReference>
<dbReference type="PANTHER" id="PTHR48207:SF3">
    <property type="entry name" value="SUCCINATE--HYDROXYMETHYLGLUTARATE COA-TRANSFERASE"/>
    <property type="match status" value="1"/>
</dbReference>
<keyword evidence="1 2" id="KW-0808">Transferase</keyword>
<dbReference type="Pfam" id="PF02515">
    <property type="entry name" value="CoA_transf_3"/>
    <property type="match status" value="1"/>
</dbReference>
<comment type="caution">
    <text evidence="2">The sequence shown here is derived from an EMBL/GenBank/DDBJ whole genome shotgun (WGS) entry which is preliminary data.</text>
</comment>
<dbReference type="Gene3D" id="3.40.50.10540">
    <property type="entry name" value="Crotonobetainyl-coa:carnitine coa-transferase, domain 1"/>
    <property type="match status" value="1"/>
</dbReference>
<dbReference type="InterPro" id="IPR050483">
    <property type="entry name" value="CoA-transferase_III_domain"/>
</dbReference>
<sequence length="396" mass="41985">MSAPLNGIRVIDWTHVLAGPACAYYLGLLGADIIKVESLNGDAMRHRGGTDKNLSAKGMSTAYQTQGGGKKSIALDLETETGRDVFHRLLQSADVLVENHRPSTLDRLRLTEAQTKVINPKLIHCAMTGYGRGNAMENAPAYDVNIQAISGLMSLTGTQDTGPIRTGAPIVDYATGLVGALGVMSALFSRQTSESGAFVDVSMLETAFSLMSSTITDYQMTATAPQPRGNAANSRSPSSGTFACLSGHLSLGVNEETQFRKLAVALGCDDWLTDARFADPVARDKNKDMLGNALTRVLATRTAEDWENRLLAAGVPAARLRTLPEALDLPPAKTRKFASRGASGGVGLPFVMTGNPDTPDPKPVPRLGNDTHSVLQALGYCDDQINSLRKTGVIAG</sequence>
<name>A0ABX2IT37_9RHOB</name>
<dbReference type="GO" id="GO:0016740">
    <property type="term" value="F:transferase activity"/>
    <property type="evidence" value="ECO:0007669"/>
    <property type="project" value="UniProtKB-KW"/>
</dbReference>
<protein>
    <submittedName>
        <fullName evidence="2">CoA transferase</fullName>
    </submittedName>
</protein>
<dbReference type="InterPro" id="IPR003673">
    <property type="entry name" value="CoA-Trfase_fam_III"/>
</dbReference>
<dbReference type="EMBL" id="JABUFE010000007">
    <property type="protein sequence ID" value="NSX55710.1"/>
    <property type="molecule type" value="Genomic_DNA"/>
</dbReference>
<dbReference type="SUPFAM" id="SSF89796">
    <property type="entry name" value="CoA-transferase family III (CaiB/BaiF)"/>
    <property type="match status" value="1"/>
</dbReference>
<dbReference type="Gene3D" id="3.30.1540.10">
    <property type="entry name" value="formyl-coa transferase, domain 3"/>
    <property type="match status" value="1"/>
</dbReference>
<evidence type="ECO:0000256" key="1">
    <source>
        <dbReference type="ARBA" id="ARBA00022679"/>
    </source>
</evidence>
<dbReference type="RefSeq" id="WP_174138854.1">
    <property type="nucleotide sequence ID" value="NZ_JABUFE010000007.1"/>
</dbReference>
<organism evidence="2 3">
    <name type="scientific">Parasulfitobacter algicola</name>
    <dbReference type="NCBI Taxonomy" id="2614809"/>
    <lineage>
        <taxon>Bacteria</taxon>
        <taxon>Pseudomonadati</taxon>
        <taxon>Pseudomonadota</taxon>
        <taxon>Alphaproteobacteria</taxon>
        <taxon>Rhodobacterales</taxon>
        <taxon>Roseobacteraceae</taxon>
        <taxon>Parasulfitobacter</taxon>
    </lineage>
</organism>
<dbReference type="Proteomes" id="UP000777935">
    <property type="component" value="Unassembled WGS sequence"/>
</dbReference>
<reference evidence="2 3" key="1">
    <citation type="submission" date="2020-06" db="EMBL/GenBank/DDBJ databases">
        <title>Sulfitobacter algicola sp. nov., isolated from green algae.</title>
        <authorList>
            <person name="Wang C."/>
        </authorList>
    </citation>
    <scope>NUCLEOTIDE SEQUENCE [LARGE SCALE GENOMIC DNA]</scope>
    <source>
        <strain evidence="2 3">1151</strain>
    </source>
</reference>
<proteinExistence type="predicted"/>
<evidence type="ECO:0000313" key="3">
    <source>
        <dbReference type="Proteomes" id="UP000777935"/>
    </source>
</evidence>
<evidence type="ECO:0000313" key="2">
    <source>
        <dbReference type="EMBL" id="NSX55710.1"/>
    </source>
</evidence>
<dbReference type="InterPro" id="IPR023606">
    <property type="entry name" value="CoA-Trfase_III_dom_1_sf"/>
</dbReference>